<dbReference type="AlphaFoldDB" id="A0A4Z2GAD4"/>
<name>A0A4Z2GAD4_9TELE</name>
<organism evidence="1 2">
    <name type="scientific">Liparis tanakae</name>
    <name type="common">Tanaka's snailfish</name>
    <dbReference type="NCBI Taxonomy" id="230148"/>
    <lineage>
        <taxon>Eukaryota</taxon>
        <taxon>Metazoa</taxon>
        <taxon>Chordata</taxon>
        <taxon>Craniata</taxon>
        <taxon>Vertebrata</taxon>
        <taxon>Euteleostomi</taxon>
        <taxon>Actinopterygii</taxon>
        <taxon>Neopterygii</taxon>
        <taxon>Teleostei</taxon>
        <taxon>Neoteleostei</taxon>
        <taxon>Acanthomorphata</taxon>
        <taxon>Eupercaria</taxon>
        <taxon>Perciformes</taxon>
        <taxon>Cottioidei</taxon>
        <taxon>Cottales</taxon>
        <taxon>Liparidae</taxon>
        <taxon>Liparis</taxon>
    </lineage>
</organism>
<keyword evidence="2" id="KW-1185">Reference proteome</keyword>
<reference evidence="1 2" key="1">
    <citation type="submission" date="2019-03" db="EMBL/GenBank/DDBJ databases">
        <title>First draft genome of Liparis tanakae, snailfish: a comprehensive survey of snailfish specific genes.</title>
        <authorList>
            <person name="Kim W."/>
            <person name="Song I."/>
            <person name="Jeong J.-H."/>
            <person name="Kim D."/>
            <person name="Kim S."/>
            <person name="Ryu S."/>
            <person name="Song J.Y."/>
            <person name="Lee S.K."/>
        </authorList>
    </citation>
    <scope>NUCLEOTIDE SEQUENCE [LARGE SCALE GENOMIC DNA]</scope>
    <source>
        <tissue evidence="1">Muscle</tissue>
    </source>
</reference>
<proteinExistence type="predicted"/>
<sequence length="83" mass="9308">MELTEGEILKAHPPSQGLLTHGVLLRGERPAVALHGRQLHPHHIPERSIMERWQNNNGGSWRGVCGAEEEEEAALRMRDVGEE</sequence>
<comment type="caution">
    <text evidence="1">The sequence shown here is derived from an EMBL/GenBank/DDBJ whole genome shotgun (WGS) entry which is preliminary data.</text>
</comment>
<dbReference type="EMBL" id="SRLO01000653">
    <property type="protein sequence ID" value="TNN49522.1"/>
    <property type="molecule type" value="Genomic_DNA"/>
</dbReference>
<gene>
    <name evidence="1" type="ORF">EYF80_040282</name>
</gene>
<evidence type="ECO:0000313" key="2">
    <source>
        <dbReference type="Proteomes" id="UP000314294"/>
    </source>
</evidence>
<dbReference type="Proteomes" id="UP000314294">
    <property type="component" value="Unassembled WGS sequence"/>
</dbReference>
<evidence type="ECO:0000313" key="1">
    <source>
        <dbReference type="EMBL" id="TNN49522.1"/>
    </source>
</evidence>
<protein>
    <submittedName>
        <fullName evidence="1">Uncharacterized protein</fullName>
    </submittedName>
</protein>
<accession>A0A4Z2GAD4</accession>